<name>A0A813CLK0_9DINO</name>
<keyword evidence="1" id="KW-0472">Membrane</keyword>
<evidence type="ECO:0000256" key="1">
    <source>
        <dbReference type="SAM" id="Phobius"/>
    </source>
</evidence>
<gene>
    <name evidence="2" type="ORF">SNEC2469_LOCUS34995</name>
</gene>
<proteinExistence type="predicted"/>
<dbReference type="Pfam" id="PF01963">
    <property type="entry name" value="TraB_PrgY_gumN"/>
    <property type="match status" value="1"/>
</dbReference>
<dbReference type="InterPro" id="IPR002816">
    <property type="entry name" value="TraB/PrgY/GumN_fam"/>
</dbReference>
<dbReference type="EMBL" id="CAJNJA010099141">
    <property type="protein sequence ID" value="CAE7943290.1"/>
    <property type="molecule type" value="Genomic_DNA"/>
</dbReference>
<accession>A0A813CLK0</accession>
<evidence type="ECO:0000313" key="2">
    <source>
        <dbReference type="EMBL" id="CAE7943290.1"/>
    </source>
</evidence>
<evidence type="ECO:0000313" key="3">
    <source>
        <dbReference type="Proteomes" id="UP000601435"/>
    </source>
</evidence>
<dbReference type="OrthoDB" id="416165at2759"/>
<dbReference type="Proteomes" id="UP000601435">
    <property type="component" value="Unassembled WGS sequence"/>
</dbReference>
<keyword evidence="1" id="KW-0812">Transmembrane</keyword>
<reference evidence="2" key="1">
    <citation type="submission" date="2021-02" db="EMBL/GenBank/DDBJ databases">
        <authorList>
            <person name="Dougan E. K."/>
            <person name="Rhodes N."/>
            <person name="Thang M."/>
            <person name="Chan C."/>
        </authorList>
    </citation>
    <scope>NUCLEOTIDE SEQUENCE</scope>
</reference>
<organism evidence="2 3">
    <name type="scientific">Symbiodinium necroappetens</name>
    <dbReference type="NCBI Taxonomy" id="1628268"/>
    <lineage>
        <taxon>Eukaryota</taxon>
        <taxon>Sar</taxon>
        <taxon>Alveolata</taxon>
        <taxon>Dinophyceae</taxon>
        <taxon>Suessiales</taxon>
        <taxon>Symbiodiniaceae</taxon>
        <taxon>Symbiodinium</taxon>
    </lineage>
</organism>
<feature type="transmembrane region" description="Helical" evidence="1">
    <location>
        <begin position="540"/>
        <end position="561"/>
    </location>
</feature>
<keyword evidence="3" id="KW-1185">Reference proteome</keyword>
<dbReference type="AlphaFoldDB" id="A0A813CLK0"/>
<protein>
    <submittedName>
        <fullName evidence="2">Uncharacterized protein</fullName>
    </submittedName>
</protein>
<comment type="caution">
    <text evidence="2">The sequence shown here is derived from an EMBL/GenBank/DDBJ whole genome shotgun (WGS) entry which is preliminary data.</text>
</comment>
<keyword evidence="1" id="KW-1133">Transmembrane helix</keyword>
<sequence length="827" mass="90620">MCTGRHARCDRQTDLGWHRCIQVNCNARSALREAWIFWLVLGSRPDASEAECTSVPLVWKFMEGVPPAKRAVFIVGEYNLPESAAPLQGGPLSEALSCADVAYFPTGCSLADTSNVTGVGNFMAHCSYYPVIREKDTISERVPPSTLETVKERLDRLPDLVEQCQGSTLAVSFKQSIATMTNATFRKTLLKVFYEGLQAINPNWCTSTGQPNLDTYFRRKWGTRKPIFGLEDISVECQAFQGHTVQEDEELAEWMAVHLTPEWAKKVSAIEGGMYEAFKCGNLGKLDELLVELKDLPLASQRHLQYRNDNLNFGIKQAMAANPGKNMLFVIPLSHLVDAANRTGILTLLKQDNIDAIRQHVASGCQDSMWQAPGAAALDHCLKPPAQSQPPSCIQFEKQFGDILGKDVLHGRKVAPGPHCSACVNSSESCSCQMQWSNYDNFVNLCESTQVDGSHGRVYYLDMVRNPGSTREGTALAEKTVAGLYQNCYASSCEIPIIQQMATRNWYKNDPYLDLGSVTVRKLDQPFGETEAVAAGGLLWWPWLIVAASVALCVLCLVRWFRMPKRNPSMRKSNRWEEEDDISLKGDMAEMQPLKHQAMPPPMAPMPMRATDGSWAMSDKPRIVRDVQDLPTLPTDVDIQMPDMQQFAGSSLPRHQRVISQTRGPAIPAVPQMVPVPSPVPVQQYSLPLQSNNRAAVQLPNVYSGSPTAGTSLQGYQGSIAMPGAQVASGAQVMSVAPVPAGDGSLLALSQQMASQIETSGAEAIRSLRHGQYPAVSVASGSQPSYIPTQTPLSTPLYQPVAQVGVSRIWCTSPIQCNAPEGHLLLS</sequence>